<organism evidence="2 3">
    <name type="scientific">Sphagnurus paluster</name>
    <dbReference type="NCBI Taxonomy" id="117069"/>
    <lineage>
        <taxon>Eukaryota</taxon>
        <taxon>Fungi</taxon>
        <taxon>Dikarya</taxon>
        <taxon>Basidiomycota</taxon>
        <taxon>Agaricomycotina</taxon>
        <taxon>Agaricomycetes</taxon>
        <taxon>Agaricomycetidae</taxon>
        <taxon>Agaricales</taxon>
        <taxon>Tricholomatineae</taxon>
        <taxon>Lyophyllaceae</taxon>
        <taxon>Sphagnurus</taxon>
    </lineage>
</organism>
<reference evidence="2" key="2">
    <citation type="submission" date="2021-10" db="EMBL/GenBank/DDBJ databases">
        <title>Phylogenomics reveals ancestral predisposition of the termite-cultivated fungus Termitomyces towards a domesticated lifestyle.</title>
        <authorList>
            <person name="Auxier B."/>
            <person name="Grum-Grzhimaylo A."/>
            <person name="Cardenas M.E."/>
            <person name="Lodge J.D."/>
            <person name="Laessoe T."/>
            <person name="Pedersen O."/>
            <person name="Smith M.E."/>
            <person name="Kuyper T.W."/>
            <person name="Franco-Molano E.A."/>
            <person name="Baroni T.J."/>
            <person name="Aanen D.K."/>
        </authorList>
    </citation>
    <scope>NUCLEOTIDE SEQUENCE</scope>
    <source>
        <strain evidence="2">D49</strain>
    </source>
</reference>
<keyword evidence="3" id="KW-1185">Reference proteome</keyword>
<proteinExistence type="predicted"/>
<gene>
    <name evidence="2" type="ORF">H0H81_009497</name>
</gene>
<dbReference type="SUPFAM" id="SSF52833">
    <property type="entry name" value="Thioredoxin-like"/>
    <property type="match status" value="1"/>
</dbReference>
<dbReference type="InterPro" id="IPR036249">
    <property type="entry name" value="Thioredoxin-like_sf"/>
</dbReference>
<dbReference type="Proteomes" id="UP000717328">
    <property type="component" value="Unassembled WGS sequence"/>
</dbReference>
<dbReference type="SUPFAM" id="SSF47616">
    <property type="entry name" value="GST C-terminal domain-like"/>
    <property type="match status" value="1"/>
</dbReference>
<name>A0A9P7GV15_9AGAR</name>
<dbReference type="EMBL" id="JABCKI010000028">
    <property type="protein sequence ID" value="KAG5653905.1"/>
    <property type="molecule type" value="Genomic_DNA"/>
</dbReference>
<dbReference type="InterPro" id="IPR054416">
    <property type="entry name" value="GST_UstS-like_C"/>
</dbReference>
<dbReference type="OrthoDB" id="4951845at2759"/>
<dbReference type="PROSITE" id="PS50404">
    <property type="entry name" value="GST_NTER"/>
    <property type="match status" value="1"/>
</dbReference>
<dbReference type="Pfam" id="PF13409">
    <property type="entry name" value="GST_N_2"/>
    <property type="match status" value="1"/>
</dbReference>
<dbReference type="Pfam" id="PF22041">
    <property type="entry name" value="GST_C_7"/>
    <property type="match status" value="1"/>
</dbReference>
<reference evidence="2" key="1">
    <citation type="submission" date="2021-02" db="EMBL/GenBank/DDBJ databases">
        <authorList>
            <person name="Nieuwenhuis M."/>
            <person name="Van De Peppel L.J.J."/>
        </authorList>
    </citation>
    <scope>NUCLEOTIDE SEQUENCE</scope>
    <source>
        <strain evidence="2">D49</strain>
    </source>
</reference>
<dbReference type="AlphaFoldDB" id="A0A9P7GV15"/>
<sequence>MSNGLPYKTVWVEYPDIEALCKKIGAPPTATKPDGSSFYTLPVIFDPTTNTAVSDSILIAEYLDKTYPDTPKLLPVGTRPLQRAFLDAYNPISSPVFQFALPATHKILRPASQPYFRLHREKLFGKTFEELVPTGAARDVEWAKVKDGFNVVDGWLQASKEDGPYALGQTPGFVDFFIGARLTWFRLVFGEDSEEWKDITSWNEGRWAAFAEGLKKYEAVDL</sequence>
<evidence type="ECO:0000313" key="2">
    <source>
        <dbReference type="EMBL" id="KAG5653905.1"/>
    </source>
</evidence>
<protein>
    <recommendedName>
        <fullName evidence="1">GST N-terminal domain-containing protein</fullName>
    </recommendedName>
</protein>
<comment type="caution">
    <text evidence="2">The sequence shown here is derived from an EMBL/GenBank/DDBJ whole genome shotgun (WGS) entry which is preliminary data.</text>
</comment>
<dbReference type="Gene3D" id="3.40.30.10">
    <property type="entry name" value="Glutaredoxin"/>
    <property type="match status" value="1"/>
</dbReference>
<evidence type="ECO:0000313" key="3">
    <source>
        <dbReference type="Proteomes" id="UP000717328"/>
    </source>
</evidence>
<dbReference type="Gene3D" id="1.20.1050.10">
    <property type="match status" value="1"/>
</dbReference>
<evidence type="ECO:0000259" key="1">
    <source>
        <dbReference type="PROSITE" id="PS50404"/>
    </source>
</evidence>
<dbReference type="InterPro" id="IPR004045">
    <property type="entry name" value="Glutathione_S-Trfase_N"/>
</dbReference>
<dbReference type="InterPro" id="IPR036282">
    <property type="entry name" value="Glutathione-S-Trfase_C_sf"/>
</dbReference>
<accession>A0A9P7GV15</accession>
<feature type="domain" description="GST N-terminal" evidence="1">
    <location>
        <begin position="1"/>
        <end position="71"/>
    </location>
</feature>